<comment type="similarity">
    <text evidence="6">Belongs to the ARR family. Type-A subfamily.</text>
</comment>
<evidence type="ECO:0000256" key="2">
    <source>
        <dbReference type="ARBA" id="ARBA00022864"/>
    </source>
</evidence>
<dbReference type="GO" id="GO:0009736">
    <property type="term" value="P:cytokinin-activated signaling pathway"/>
    <property type="evidence" value="ECO:0007669"/>
    <property type="project" value="UniProtKB-KW"/>
</dbReference>
<protein>
    <recommendedName>
        <fullName evidence="9">Response regulatory domain-containing protein</fullName>
    </recommendedName>
</protein>
<keyword evidence="4" id="KW-0805">Transcription regulation</keyword>
<dbReference type="Proteomes" id="UP000734854">
    <property type="component" value="Unassembled WGS sequence"/>
</dbReference>
<evidence type="ECO:0000256" key="7">
    <source>
        <dbReference type="ARBA" id="ARBA00043855"/>
    </source>
</evidence>
<evidence type="ECO:0000313" key="11">
    <source>
        <dbReference type="Proteomes" id="UP000734854"/>
    </source>
</evidence>
<dbReference type="InterPro" id="IPR011006">
    <property type="entry name" value="CheY-like_superfamily"/>
</dbReference>
<feature type="domain" description="Response regulatory" evidence="9">
    <location>
        <begin position="132"/>
        <end position="255"/>
    </location>
</feature>
<dbReference type="SMART" id="SM00448">
    <property type="entry name" value="REC"/>
    <property type="match status" value="1"/>
</dbReference>
<feature type="modified residue" description="4-aspartylphosphate" evidence="8">
    <location>
        <position position="191"/>
    </location>
</feature>
<comment type="function">
    <text evidence="7">Functions as a response regulator involved in His-to-Asp phosphorelay signal transduction system. Phosphorylation of the Asp residue in the receiver domain activates the ability of the protein to promote the transcription of target genes. Type-A response regulators seem to act as negative regulators of the cytokinin signaling.</text>
</comment>
<accession>A0A8J5F894</accession>
<proteinExistence type="inferred from homology"/>
<dbReference type="PANTHER" id="PTHR43874">
    <property type="entry name" value="TWO-COMPONENT RESPONSE REGULATOR"/>
    <property type="match status" value="1"/>
</dbReference>
<dbReference type="InterPro" id="IPR001789">
    <property type="entry name" value="Sig_transdc_resp-reg_receiver"/>
</dbReference>
<dbReference type="Gene3D" id="3.40.50.2300">
    <property type="match status" value="1"/>
</dbReference>
<dbReference type="PANTHER" id="PTHR43874:SF167">
    <property type="entry name" value="TWO-COMPONENT RESPONSE REGULATOR ARR9"/>
    <property type="match status" value="1"/>
</dbReference>
<evidence type="ECO:0000256" key="4">
    <source>
        <dbReference type="ARBA" id="ARBA00023015"/>
    </source>
</evidence>
<keyword evidence="3" id="KW-0902">Two-component regulatory system</keyword>
<dbReference type="EMBL" id="JACMSC010000015">
    <property type="protein sequence ID" value="KAG6485099.1"/>
    <property type="molecule type" value="Genomic_DNA"/>
</dbReference>
<evidence type="ECO:0000259" key="9">
    <source>
        <dbReference type="PROSITE" id="PS50110"/>
    </source>
</evidence>
<keyword evidence="2" id="KW-0932">Cytokinin signaling pathway</keyword>
<evidence type="ECO:0000313" key="10">
    <source>
        <dbReference type="EMBL" id="KAG6485099.1"/>
    </source>
</evidence>
<evidence type="ECO:0000256" key="6">
    <source>
        <dbReference type="ARBA" id="ARBA00038244"/>
    </source>
</evidence>
<evidence type="ECO:0000256" key="8">
    <source>
        <dbReference type="PROSITE-ProRule" id="PRU00169"/>
    </source>
</evidence>
<dbReference type="InterPro" id="IPR045279">
    <property type="entry name" value="ARR-like"/>
</dbReference>
<dbReference type="Pfam" id="PF00072">
    <property type="entry name" value="Response_reg"/>
    <property type="match status" value="1"/>
</dbReference>
<evidence type="ECO:0000256" key="5">
    <source>
        <dbReference type="ARBA" id="ARBA00023163"/>
    </source>
</evidence>
<dbReference type="GO" id="GO:0000160">
    <property type="term" value="P:phosphorelay signal transduction system"/>
    <property type="evidence" value="ECO:0007669"/>
    <property type="project" value="UniProtKB-KW"/>
</dbReference>
<keyword evidence="5" id="KW-0804">Transcription</keyword>
<keyword evidence="11" id="KW-1185">Reference proteome</keyword>
<reference evidence="10 11" key="1">
    <citation type="submission" date="2020-08" db="EMBL/GenBank/DDBJ databases">
        <title>Plant Genome Project.</title>
        <authorList>
            <person name="Zhang R.-G."/>
        </authorList>
    </citation>
    <scope>NUCLEOTIDE SEQUENCE [LARGE SCALE GENOMIC DNA]</scope>
    <source>
        <tissue evidence="10">Rhizome</tissue>
    </source>
</reference>
<gene>
    <name evidence="10" type="ORF">ZIOFF_053628</name>
</gene>
<dbReference type="SUPFAM" id="SSF52172">
    <property type="entry name" value="CheY-like"/>
    <property type="match status" value="1"/>
</dbReference>
<keyword evidence="1 8" id="KW-0597">Phosphoprotein</keyword>
<dbReference type="AlphaFoldDB" id="A0A8J5F894"/>
<organism evidence="10 11">
    <name type="scientific">Zingiber officinale</name>
    <name type="common">Ginger</name>
    <name type="synonym">Amomum zingiber</name>
    <dbReference type="NCBI Taxonomy" id="94328"/>
    <lineage>
        <taxon>Eukaryota</taxon>
        <taxon>Viridiplantae</taxon>
        <taxon>Streptophyta</taxon>
        <taxon>Embryophyta</taxon>
        <taxon>Tracheophyta</taxon>
        <taxon>Spermatophyta</taxon>
        <taxon>Magnoliopsida</taxon>
        <taxon>Liliopsida</taxon>
        <taxon>Zingiberales</taxon>
        <taxon>Zingiberaceae</taxon>
        <taxon>Zingiber</taxon>
    </lineage>
</organism>
<dbReference type="PROSITE" id="PS50110">
    <property type="entry name" value="RESPONSE_REGULATORY"/>
    <property type="match status" value="1"/>
</dbReference>
<sequence length="280" mass="31188">MVGDALCLLSVRRSLVSQLVLDEGRRRGRGGREGRTSDGCEGWSRQSLVEERRRGGGSVARWLGEEDGFRPMTQLDTDHIWSDLAFQELGFGGSPWEFIFNPCLSTRVIREARTTFSCSVFSMAVESEARFHVLAVDDSVMDRKLIEKLLKISSFHVTTVDSGSKALEFLGLSATASPEQSEIEVNLIITDYSMPGMTGYDLLKRIKGSSSFKDIPVVIMSAENMPSRINRKFALSCAATDAWKEEQMSSFSSQKAMDEESALERRRLRLSCGGLQYDLA</sequence>
<name>A0A8J5F894_ZINOF</name>
<evidence type="ECO:0000256" key="1">
    <source>
        <dbReference type="ARBA" id="ARBA00022553"/>
    </source>
</evidence>
<comment type="caution">
    <text evidence="10">The sequence shown here is derived from an EMBL/GenBank/DDBJ whole genome shotgun (WGS) entry which is preliminary data.</text>
</comment>
<evidence type="ECO:0000256" key="3">
    <source>
        <dbReference type="ARBA" id="ARBA00023012"/>
    </source>
</evidence>